<feature type="region of interest" description="Disordered" evidence="1">
    <location>
        <begin position="101"/>
        <end position="174"/>
    </location>
</feature>
<feature type="compositionally biased region" description="Basic and acidic residues" evidence="1">
    <location>
        <begin position="104"/>
        <end position="116"/>
    </location>
</feature>
<proteinExistence type="predicted"/>
<gene>
    <name evidence="2" type="ORF">OT_ostta01g03080</name>
</gene>
<dbReference type="Proteomes" id="UP000009170">
    <property type="component" value="Unassembled WGS sequence"/>
</dbReference>
<accession>A0A090M3T5</accession>
<keyword evidence="3" id="KW-1185">Reference proteome</keyword>
<evidence type="ECO:0000256" key="1">
    <source>
        <dbReference type="SAM" id="MobiDB-lite"/>
    </source>
</evidence>
<reference evidence="3" key="1">
    <citation type="journal article" date="2006" name="Proc. Natl. Acad. Sci. U.S.A.">
        <title>Genome analysis of the smallest free-living eukaryote Ostreococcus tauri unveils many unique features.</title>
        <authorList>
            <person name="Derelle E."/>
            <person name="Ferraz C."/>
            <person name="Rombauts S."/>
            <person name="Rouze P."/>
            <person name="Worden A.Z."/>
            <person name="Robbens S."/>
            <person name="Partensky F."/>
            <person name="Degroeve S."/>
            <person name="Echeynie S."/>
            <person name="Cooke R."/>
            <person name="Saeys Y."/>
            <person name="Wuyts J."/>
            <person name="Jabbari K."/>
            <person name="Bowler C."/>
            <person name="Panaud O."/>
            <person name="Piegu B."/>
            <person name="Ball S.G."/>
            <person name="Ral J.-P."/>
            <person name="Bouget F.-Y."/>
            <person name="Piganeau G."/>
            <person name="De Baets B."/>
            <person name="Picard A."/>
            <person name="Delseny M."/>
            <person name="Demaille J."/>
            <person name="Van de Peer Y."/>
            <person name="Moreau H."/>
        </authorList>
    </citation>
    <scope>NUCLEOTIDE SEQUENCE [LARGE SCALE GENOMIC DNA]</scope>
    <source>
        <strain evidence="3">OTTH 0595 / CCAP 157/2 / RCC745</strain>
    </source>
</reference>
<dbReference type="EMBL" id="CAID01000001">
    <property type="protein sequence ID" value="CEF96679.1"/>
    <property type="molecule type" value="Genomic_DNA"/>
</dbReference>
<evidence type="ECO:0000313" key="3">
    <source>
        <dbReference type="Proteomes" id="UP000009170"/>
    </source>
</evidence>
<dbReference type="OrthoDB" id="498786at2759"/>
<organism evidence="2 3">
    <name type="scientific">Ostreococcus tauri</name>
    <name type="common">Marine green alga</name>
    <dbReference type="NCBI Taxonomy" id="70448"/>
    <lineage>
        <taxon>Eukaryota</taxon>
        <taxon>Viridiplantae</taxon>
        <taxon>Chlorophyta</taxon>
        <taxon>Mamiellophyceae</taxon>
        <taxon>Mamiellales</taxon>
        <taxon>Bathycoccaceae</taxon>
        <taxon>Ostreococcus</taxon>
    </lineage>
</organism>
<dbReference type="GeneID" id="34945513"/>
<name>A0A090M3T5_OSTTA</name>
<dbReference type="RefSeq" id="XP_022838235.1">
    <property type="nucleotide sequence ID" value="XM_022985348.1"/>
</dbReference>
<dbReference type="InParanoid" id="A0A090M3T5"/>
<sequence>MAHGVTTTTATLAGMNARTTVKTRVKGVATRETTGNHGSLRFSLRGRQRAVRVRASRASVDGAGRRGDIVVVDAFRNAPEPKVEEEEGSVLDFPEEYVRAVPSRRPDIFPDLKEPKMPMPRPMPGDPEMPDEESEEKERKENPGEPGEKPEDEEEEDAEKKKKKKKKELEEEEE</sequence>
<dbReference type="AlphaFoldDB" id="A0A090M3T5"/>
<protein>
    <submittedName>
        <fullName evidence="2">Unnamed product</fullName>
    </submittedName>
</protein>
<dbReference type="KEGG" id="ota:OT_ostta01g03080"/>
<reference evidence="2 3" key="2">
    <citation type="journal article" date="2014" name="BMC Genomics">
        <title>An improved genome of the model marine alga Ostreococcus tauri unfolds by assessing Illumina de novo assemblies.</title>
        <authorList>
            <person name="Blanc-Mathieu R."/>
            <person name="Verhelst B."/>
            <person name="Derelle E."/>
            <person name="Rombauts S."/>
            <person name="Bouget F.Y."/>
            <person name="Carre I."/>
            <person name="Chateau A."/>
            <person name="Eyre-Walker A."/>
            <person name="Grimsley N."/>
            <person name="Moreau H."/>
            <person name="Piegu B."/>
            <person name="Rivals E."/>
            <person name="Schackwitz W."/>
            <person name="Van de Peer Y."/>
            <person name="Piganeau G."/>
        </authorList>
    </citation>
    <scope>NUCLEOTIDE SEQUENCE [LARGE SCALE GENOMIC DNA]</scope>
    <source>
        <strain evidence="3">OTTH 0595 / CCAP 157/2 / RCC745</strain>
    </source>
</reference>
<comment type="caution">
    <text evidence="2">The sequence shown here is derived from an EMBL/GenBank/DDBJ whole genome shotgun (WGS) entry which is preliminary data.</text>
</comment>
<feature type="compositionally biased region" description="Basic and acidic residues" evidence="1">
    <location>
        <begin position="136"/>
        <end position="149"/>
    </location>
</feature>
<evidence type="ECO:0000313" key="2">
    <source>
        <dbReference type="EMBL" id="CEF96679.1"/>
    </source>
</evidence>
<feature type="compositionally biased region" description="Pro residues" evidence="1">
    <location>
        <begin position="117"/>
        <end position="127"/>
    </location>
</feature>